<keyword evidence="2 3" id="KW-0786">Thiamine pyrophosphate</keyword>
<dbReference type="Pfam" id="PF02776">
    <property type="entry name" value="TPP_enzyme_N"/>
    <property type="match status" value="1"/>
</dbReference>
<feature type="domain" description="Thiamine pyrophosphate enzyme central" evidence="5">
    <location>
        <begin position="190"/>
        <end position="320"/>
    </location>
</feature>
<dbReference type="InterPro" id="IPR012001">
    <property type="entry name" value="Thiamin_PyroP_enz_TPP-bd_dom"/>
</dbReference>
<dbReference type="CDD" id="cd00568">
    <property type="entry name" value="TPP_enzymes"/>
    <property type="match status" value="1"/>
</dbReference>
<dbReference type="PANTHER" id="PTHR18968:SF13">
    <property type="entry name" value="ACETOLACTATE SYNTHASE CATALYTIC SUBUNIT, MITOCHONDRIAL"/>
    <property type="match status" value="1"/>
</dbReference>
<name>A0ABW2QB84_9MICO</name>
<dbReference type="PANTHER" id="PTHR18968">
    <property type="entry name" value="THIAMINE PYROPHOSPHATE ENZYMES"/>
    <property type="match status" value="1"/>
</dbReference>
<dbReference type="InterPro" id="IPR045229">
    <property type="entry name" value="TPP_enz"/>
</dbReference>
<accession>A0ABW2QB84</accession>
<dbReference type="SUPFAM" id="SSF52467">
    <property type="entry name" value="DHS-like NAD/FAD-binding domain"/>
    <property type="match status" value="1"/>
</dbReference>
<dbReference type="Proteomes" id="UP001596455">
    <property type="component" value="Unassembled WGS sequence"/>
</dbReference>
<dbReference type="InterPro" id="IPR029035">
    <property type="entry name" value="DHS-like_NAD/FAD-binding_dom"/>
</dbReference>
<reference evidence="9" key="1">
    <citation type="journal article" date="2019" name="Int. J. Syst. Evol. Microbiol.">
        <title>The Global Catalogue of Microorganisms (GCM) 10K type strain sequencing project: providing services to taxonomists for standard genome sequencing and annotation.</title>
        <authorList>
            <consortium name="The Broad Institute Genomics Platform"/>
            <consortium name="The Broad Institute Genome Sequencing Center for Infectious Disease"/>
            <person name="Wu L."/>
            <person name="Ma J."/>
        </authorList>
    </citation>
    <scope>NUCLEOTIDE SEQUENCE [LARGE SCALE GENOMIC DNA]</scope>
    <source>
        <strain evidence="9">JCM 1490</strain>
    </source>
</reference>
<dbReference type="Gene3D" id="3.40.50.1220">
    <property type="entry name" value="TPP-binding domain"/>
    <property type="match status" value="1"/>
</dbReference>
<dbReference type="Gene3D" id="3.40.50.970">
    <property type="match status" value="2"/>
</dbReference>
<dbReference type="SUPFAM" id="SSF52518">
    <property type="entry name" value="Thiamin diphosphate-binding fold (THDP-binding)"/>
    <property type="match status" value="2"/>
</dbReference>
<dbReference type="InterPro" id="IPR011766">
    <property type="entry name" value="TPP_enzyme_TPP-bd"/>
</dbReference>
<feature type="region of interest" description="Disordered" evidence="4">
    <location>
        <begin position="350"/>
        <end position="374"/>
    </location>
</feature>
<protein>
    <submittedName>
        <fullName evidence="8">Thiamine pyrophosphate-binding protein</fullName>
    </submittedName>
</protein>
<evidence type="ECO:0000259" key="5">
    <source>
        <dbReference type="Pfam" id="PF00205"/>
    </source>
</evidence>
<proteinExistence type="inferred from homology"/>
<keyword evidence="9" id="KW-1185">Reference proteome</keyword>
<dbReference type="RefSeq" id="WP_382394439.1">
    <property type="nucleotide sequence ID" value="NZ_JBHTCQ010000002.1"/>
</dbReference>
<evidence type="ECO:0000313" key="9">
    <source>
        <dbReference type="Proteomes" id="UP001596455"/>
    </source>
</evidence>
<evidence type="ECO:0000256" key="1">
    <source>
        <dbReference type="ARBA" id="ARBA00007812"/>
    </source>
</evidence>
<dbReference type="InterPro" id="IPR029061">
    <property type="entry name" value="THDP-binding"/>
</dbReference>
<evidence type="ECO:0000256" key="4">
    <source>
        <dbReference type="SAM" id="MobiDB-lite"/>
    </source>
</evidence>
<evidence type="ECO:0000259" key="7">
    <source>
        <dbReference type="Pfam" id="PF02776"/>
    </source>
</evidence>
<gene>
    <name evidence="8" type="ORF">ACFQQL_11485</name>
</gene>
<organism evidence="8 9">
    <name type="scientific">Georgenia alba</name>
    <dbReference type="NCBI Taxonomy" id="2233858"/>
    <lineage>
        <taxon>Bacteria</taxon>
        <taxon>Bacillati</taxon>
        <taxon>Actinomycetota</taxon>
        <taxon>Actinomycetes</taxon>
        <taxon>Micrococcales</taxon>
        <taxon>Bogoriellaceae</taxon>
        <taxon>Georgenia</taxon>
    </lineage>
</organism>
<feature type="domain" description="Thiamine pyrophosphate enzyme TPP-binding" evidence="6">
    <location>
        <begin position="395"/>
        <end position="541"/>
    </location>
</feature>
<sequence>MKVDEAVGLAIAKMGASRVFGVVGSGNFRTTNALTAAGLPFVASRHEMGAACMADAYARSTGRLTVVSVHQGCGLSNALTGIGEAAKSRTPVLVVSGDTPGGEYESNFWIDQDKVVEGMGAVPERIHTPATAIRDTVRAVRTAVNRRRTVVLSLPLDLQRQDLPPSQQDLLERLAPPVPPTVPVAAPESVSRLADLLAGAERPVIVGGRGAAHAVPEIRHLAELAGALLTTSAVGRGLFHEDPWHLDVMGGFSTEGAAELISQADVLVAFGAALNRWTTRDGWFLRNKTVVQVDDTLRAFGFHYPVDVEVLGDTALTAAAVAAELESRGGVPHTGYRTEDVSRKVAESLNWSDQPYDDTSEPVDPAVPGSGRIDPRTLTNAIDRMVPMERVVVPDGGNFNAYPAMNLRVPDNRGYCVPLALQSIGLALSSAIGSSVASPERVTIAGIGDGGFMMSLVELDTAVRLQLPLIVVVYNDNAYGAEVHHFEHETDRLDTVVFPETDIAAIARGFGCEGITVRAEEDLEPLRAWLDGARDRPLVIDAKITAFPSWVLAHSFAEHE</sequence>
<evidence type="ECO:0000259" key="6">
    <source>
        <dbReference type="Pfam" id="PF02775"/>
    </source>
</evidence>
<feature type="domain" description="Thiamine pyrophosphate enzyme N-terminal TPP-binding" evidence="7">
    <location>
        <begin position="1"/>
        <end position="105"/>
    </location>
</feature>
<comment type="similarity">
    <text evidence="1 3">Belongs to the TPP enzyme family.</text>
</comment>
<evidence type="ECO:0000256" key="3">
    <source>
        <dbReference type="RuleBase" id="RU362132"/>
    </source>
</evidence>
<evidence type="ECO:0000256" key="2">
    <source>
        <dbReference type="ARBA" id="ARBA00023052"/>
    </source>
</evidence>
<dbReference type="CDD" id="cd07035">
    <property type="entry name" value="TPP_PYR_POX_like"/>
    <property type="match status" value="1"/>
</dbReference>
<dbReference type="Pfam" id="PF02775">
    <property type="entry name" value="TPP_enzyme_C"/>
    <property type="match status" value="1"/>
</dbReference>
<dbReference type="Pfam" id="PF00205">
    <property type="entry name" value="TPP_enzyme_M"/>
    <property type="match status" value="1"/>
</dbReference>
<comment type="caution">
    <text evidence="8">The sequence shown here is derived from an EMBL/GenBank/DDBJ whole genome shotgun (WGS) entry which is preliminary data.</text>
</comment>
<evidence type="ECO:0000313" key="8">
    <source>
        <dbReference type="EMBL" id="MFC7405733.1"/>
    </source>
</evidence>
<dbReference type="EMBL" id="JBHTCQ010000002">
    <property type="protein sequence ID" value="MFC7405733.1"/>
    <property type="molecule type" value="Genomic_DNA"/>
</dbReference>
<dbReference type="InterPro" id="IPR012000">
    <property type="entry name" value="Thiamin_PyroP_enz_cen_dom"/>
</dbReference>